<keyword evidence="2" id="KW-1185">Reference proteome</keyword>
<evidence type="ECO:0000313" key="1">
    <source>
        <dbReference type="Ensembl" id="ENSCJPP00005019716.1"/>
    </source>
</evidence>
<evidence type="ECO:0000313" key="2">
    <source>
        <dbReference type="Proteomes" id="UP000694412"/>
    </source>
</evidence>
<dbReference type="Proteomes" id="UP000694412">
    <property type="component" value="Chromosome 1"/>
</dbReference>
<proteinExistence type="predicted"/>
<sequence>QVSPQPPLPWTKQLQFLQSLFAGESKLETWKAKTRHHDSKCNLPIKCLGKKRGKKISKVNYTVLLQVTTPNCWSKETYPCKNLYQTLLPFLLWVGLNAIVGV</sequence>
<accession>A0A8C2TYI1</accession>
<reference evidence="1" key="3">
    <citation type="submission" date="2025-09" db="UniProtKB">
        <authorList>
            <consortium name="Ensembl"/>
        </authorList>
    </citation>
    <scope>IDENTIFICATION</scope>
</reference>
<protein>
    <submittedName>
        <fullName evidence="1">Uncharacterized protein</fullName>
    </submittedName>
</protein>
<dbReference type="Ensembl" id="ENSCJPT00005027257.1">
    <property type="protein sequence ID" value="ENSCJPP00005019716.1"/>
    <property type="gene ID" value="ENSCJPG00005015952.1"/>
</dbReference>
<reference evidence="1" key="2">
    <citation type="submission" date="2025-08" db="UniProtKB">
        <authorList>
            <consortium name="Ensembl"/>
        </authorList>
    </citation>
    <scope>IDENTIFICATION</scope>
</reference>
<organism evidence="1 2">
    <name type="scientific">Coturnix japonica</name>
    <name type="common">Japanese quail</name>
    <name type="synonym">Coturnix coturnix japonica</name>
    <dbReference type="NCBI Taxonomy" id="93934"/>
    <lineage>
        <taxon>Eukaryota</taxon>
        <taxon>Metazoa</taxon>
        <taxon>Chordata</taxon>
        <taxon>Craniata</taxon>
        <taxon>Vertebrata</taxon>
        <taxon>Euteleostomi</taxon>
        <taxon>Archelosauria</taxon>
        <taxon>Archosauria</taxon>
        <taxon>Dinosauria</taxon>
        <taxon>Saurischia</taxon>
        <taxon>Theropoda</taxon>
        <taxon>Coelurosauria</taxon>
        <taxon>Aves</taxon>
        <taxon>Neognathae</taxon>
        <taxon>Galloanserae</taxon>
        <taxon>Galliformes</taxon>
        <taxon>Phasianidae</taxon>
        <taxon>Perdicinae</taxon>
        <taxon>Coturnix</taxon>
    </lineage>
</organism>
<name>A0A8C2TYI1_COTJA</name>
<reference evidence="1" key="1">
    <citation type="submission" date="2015-11" db="EMBL/GenBank/DDBJ databases">
        <authorList>
            <consortium name="International Coturnix japonica Genome Analysis Consortium"/>
            <person name="Warren W."/>
            <person name="Burt D.W."/>
            <person name="Antin P.B."/>
            <person name="Lanford R."/>
            <person name="Gros J."/>
            <person name="Wilson R.K."/>
        </authorList>
    </citation>
    <scope>NUCLEOTIDE SEQUENCE [LARGE SCALE GENOMIC DNA]</scope>
</reference>
<dbReference type="AlphaFoldDB" id="A0A8C2TYI1"/>